<feature type="transmembrane region" description="Helical" evidence="8">
    <location>
        <begin position="356"/>
        <end position="374"/>
    </location>
</feature>
<feature type="region of interest" description="Disordered" evidence="7">
    <location>
        <begin position="420"/>
        <end position="454"/>
    </location>
</feature>
<keyword evidence="4 8" id="KW-0812">Transmembrane</keyword>
<evidence type="ECO:0000256" key="2">
    <source>
        <dbReference type="ARBA" id="ARBA00008017"/>
    </source>
</evidence>
<dbReference type="PANTHER" id="PTHR30347">
    <property type="entry name" value="POTASSIUM CHANNEL RELATED"/>
    <property type="match status" value="1"/>
</dbReference>
<feature type="transmembrane region" description="Helical" evidence="8">
    <location>
        <begin position="386"/>
        <end position="407"/>
    </location>
</feature>
<dbReference type="InterPro" id="IPR011014">
    <property type="entry name" value="MscS_channel_TM-2"/>
</dbReference>
<comment type="similarity">
    <text evidence="2">Belongs to the MscS (TC 1.A.23) family.</text>
</comment>
<dbReference type="Gene3D" id="2.30.30.60">
    <property type="match status" value="1"/>
</dbReference>
<feature type="transmembrane region" description="Helical" evidence="8">
    <location>
        <begin position="666"/>
        <end position="685"/>
    </location>
</feature>
<organism evidence="11 12">
    <name type="scientific">Ottowia oryzae</name>
    <dbReference type="NCBI Taxonomy" id="2109914"/>
    <lineage>
        <taxon>Bacteria</taxon>
        <taxon>Pseudomonadati</taxon>
        <taxon>Pseudomonadota</taxon>
        <taxon>Betaproteobacteria</taxon>
        <taxon>Burkholderiales</taxon>
        <taxon>Comamonadaceae</taxon>
        <taxon>Ottowia</taxon>
    </lineage>
</organism>
<keyword evidence="12" id="KW-1185">Reference proteome</keyword>
<dbReference type="OrthoDB" id="9799209at2"/>
<dbReference type="Gene3D" id="1.10.287.1260">
    <property type="match status" value="1"/>
</dbReference>
<dbReference type="InterPro" id="IPR006685">
    <property type="entry name" value="MscS_channel_2nd"/>
</dbReference>
<dbReference type="SUPFAM" id="SSF50182">
    <property type="entry name" value="Sm-like ribonucleoproteins"/>
    <property type="match status" value="1"/>
</dbReference>
<feature type="transmembrane region" description="Helical" evidence="8">
    <location>
        <begin position="638"/>
        <end position="660"/>
    </location>
</feature>
<evidence type="ECO:0000256" key="4">
    <source>
        <dbReference type="ARBA" id="ARBA00022692"/>
    </source>
</evidence>
<evidence type="ECO:0000259" key="9">
    <source>
        <dbReference type="Pfam" id="PF00924"/>
    </source>
</evidence>
<sequence>MGRPFLRPPLRPLLRPVQHPLLLALSRALLLAALWGAGGASALTTADQAPGAAAAANAPATPSQTAPPPDITELQAQLAKLATTADTDEEARALVAQVEAISAGASRLISARTSQLNDLNARLTELGDAPAAGTTEDPDITRQRAALTRQRNAVDADIRLARLVTVDARQRGTEVLSKRQKVATDRLLERSDSPLSGAFWRVLAEAWPADLARLQPLNDELRQGWARAAAPGNRGAVLLTLLATLAGVLLANVVIERSLVRLCQRVLPRGRLRRSLLVIAVVGLNVLVVAVLMHLAVSALGGRGVLPGPLTDELATVFSGVVIFMACVVSLGRALLAVDRPSWRLPPIPDATAQRLRPFPLLIALAILLTWLPGELHDMLETSRAWAAAADGLSAAVMSAVIAALLVRLRGPRPLIASGAAADEAPPAPADAEGIEQPAPAGTPAAPGTATATAPEEPERPLWVALLLAGVAVVLIAIWAMMALGYLSLASTTAGRMTWSGIVIAAFYVLFKFADDLFMGLFSAKSGFGQRLQKSFGFAPSTLNQAAVVLSALARLALFFYMVIALVEPLGTDPAKVVQRTGEFSDGVKIGEFQLVPSAILTAVGVLVGGFIALRVARRWLLKRYLPTTAMEPGMQSSITTLLGYAGGILVVALALSALGIGVNRIAWIASALSVGIGFGLQAIVQNFISGLILLAERPVKVGDWVSLGGTEGDVRRISVRATEIALGDRSTVIVPNSEFITKTVRNMTLANAEGRVLIRLPMPLDSDPQRVRDVILAACSANARVLTTPGPSLTLEGIENGQLIFQAIAYVPGPRLASSVKSELLFTILADLREAGLPLSTTPSVVIASPPPPAGAGLA</sequence>
<dbReference type="RefSeq" id="WP_106704772.1">
    <property type="nucleotide sequence ID" value="NZ_CP027666.1"/>
</dbReference>
<feature type="transmembrane region" description="Helical" evidence="8">
    <location>
        <begin position="595"/>
        <end position="617"/>
    </location>
</feature>
<dbReference type="InterPro" id="IPR011066">
    <property type="entry name" value="MscS_channel_C_sf"/>
</dbReference>
<dbReference type="SUPFAM" id="SSF82689">
    <property type="entry name" value="Mechanosensitive channel protein MscS (YggB), C-terminal domain"/>
    <property type="match status" value="1"/>
</dbReference>
<evidence type="ECO:0000256" key="3">
    <source>
        <dbReference type="ARBA" id="ARBA00022475"/>
    </source>
</evidence>
<feature type="compositionally biased region" description="Low complexity" evidence="7">
    <location>
        <begin position="438"/>
        <end position="454"/>
    </location>
</feature>
<reference evidence="11 12" key="1">
    <citation type="submission" date="2018-03" db="EMBL/GenBank/DDBJ databases">
        <title>Genome sequencing of Ottowia sp.</title>
        <authorList>
            <person name="Kim S.-J."/>
            <person name="Heo J."/>
            <person name="Kwon S.-W."/>
        </authorList>
    </citation>
    <scope>NUCLEOTIDE SEQUENCE [LARGE SCALE GENOMIC DNA]</scope>
    <source>
        <strain evidence="11 12">KADR8-3</strain>
    </source>
</reference>
<name>A0A2S0MK30_9BURK</name>
<proteinExistence type="inferred from homology"/>
<dbReference type="SUPFAM" id="SSF82861">
    <property type="entry name" value="Mechanosensitive channel protein MscS (YggB), transmembrane region"/>
    <property type="match status" value="1"/>
</dbReference>
<feature type="transmembrane region" description="Helical" evidence="8">
    <location>
        <begin position="317"/>
        <end position="336"/>
    </location>
</feature>
<feature type="domain" description="DUF3772" evidence="10">
    <location>
        <begin position="159"/>
        <end position="218"/>
    </location>
</feature>
<evidence type="ECO:0000313" key="11">
    <source>
        <dbReference type="EMBL" id="AVO36230.1"/>
    </source>
</evidence>
<keyword evidence="6 8" id="KW-0472">Membrane</keyword>
<dbReference type="EMBL" id="CP027666">
    <property type="protein sequence ID" value="AVO36230.1"/>
    <property type="molecule type" value="Genomic_DNA"/>
</dbReference>
<evidence type="ECO:0000256" key="7">
    <source>
        <dbReference type="SAM" id="MobiDB-lite"/>
    </source>
</evidence>
<gene>
    <name evidence="11" type="ORF">C6570_16810</name>
</gene>
<keyword evidence="3" id="KW-1003">Cell membrane</keyword>
<comment type="subcellular location">
    <subcellularLocation>
        <location evidence="1">Cell membrane</location>
        <topology evidence="1">Multi-pass membrane protein</topology>
    </subcellularLocation>
</comment>
<dbReference type="Pfam" id="PF12607">
    <property type="entry name" value="DUF3772"/>
    <property type="match status" value="1"/>
</dbReference>
<dbReference type="AlphaFoldDB" id="A0A2S0MK30"/>
<dbReference type="InterPro" id="IPR052702">
    <property type="entry name" value="MscS-like_channel"/>
</dbReference>
<feature type="transmembrane region" description="Helical" evidence="8">
    <location>
        <begin position="499"/>
        <end position="522"/>
    </location>
</feature>
<dbReference type="Pfam" id="PF00924">
    <property type="entry name" value="MS_channel_2nd"/>
    <property type="match status" value="1"/>
</dbReference>
<feature type="transmembrane region" description="Helical" evidence="8">
    <location>
        <begin position="276"/>
        <end position="297"/>
    </location>
</feature>
<protein>
    <submittedName>
        <fullName evidence="11">DUF3772 domain-containing protein</fullName>
    </submittedName>
</protein>
<dbReference type="GO" id="GO:0008381">
    <property type="term" value="F:mechanosensitive monoatomic ion channel activity"/>
    <property type="evidence" value="ECO:0007669"/>
    <property type="project" value="UniProtKB-ARBA"/>
</dbReference>
<feature type="domain" description="Mechanosensitive ion channel MscS" evidence="9">
    <location>
        <begin position="684"/>
        <end position="749"/>
    </location>
</feature>
<accession>A0A2S0MK30</accession>
<dbReference type="GO" id="GO:0005886">
    <property type="term" value="C:plasma membrane"/>
    <property type="evidence" value="ECO:0007669"/>
    <property type="project" value="UniProtKB-SubCell"/>
</dbReference>
<dbReference type="InterPro" id="IPR022249">
    <property type="entry name" value="DUF3772"/>
</dbReference>
<dbReference type="PANTHER" id="PTHR30347:SF9">
    <property type="entry name" value="MINICONDUCTANCE MECHANOSENSITIVE CHANNEL MSCM"/>
    <property type="match status" value="1"/>
</dbReference>
<keyword evidence="5 8" id="KW-1133">Transmembrane helix</keyword>
<evidence type="ECO:0000256" key="1">
    <source>
        <dbReference type="ARBA" id="ARBA00004651"/>
    </source>
</evidence>
<feature type="transmembrane region" description="Helical" evidence="8">
    <location>
        <begin position="236"/>
        <end position="255"/>
    </location>
</feature>
<dbReference type="Gene3D" id="3.30.70.100">
    <property type="match status" value="1"/>
</dbReference>
<dbReference type="InterPro" id="IPR010920">
    <property type="entry name" value="LSM_dom_sf"/>
</dbReference>
<evidence type="ECO:0000256" key="5">
    <source>
        <dbReference type="ARBA" id="ARBA00022989"/>
    </source>
</evidence>
<dbReference type="InterPro" id="IPR023408">
    <property type="entry name" value="MscS_beta-dom_sf"/>
</dbReference>
<evidence type="ECO:0000313" key="12">
    <source>
        <dbReference type="Proteomes" id="UP000239709"/>
    </source>
</evidence>
<dbReference type="Proteomes" id="UP000239709">
    <property type="component" value="Chromosome"/>
</dbReference>
<evidence type="ECO:0000256" key="8">
    <source>
        <dbReference type="SAM" id="Phobius"/>
    </source>
</evidence>
<feature type="transmembrane region" description="Helical" evidence="8">
    <location>
        <begin position="543"/>
        <end position="567"/>
    </location>
</feature>
<feature type="transmembrane region" description="Helical" evidence="8">
    <location>
        <begin position="462"/>
        <end position="487"/>
    </location>
</feature>
<dbReference type="KEGG" id="otk:C6570_16810"/>
<evidence type="ECO:0000256" key="6">
    <source>
        <dbReference type="ARBA" id="ARBA00023136"/>
    </source>
</evidence>
<evidence type="ECO:0000259" key="10">
    <source>
        <dbReference type="Pfam" id="PF12607"/>
    </source>
</evidence>